<keyword evidence="2" id="KW-0547">Nucleotide-binding</keyword>
<dbReference type="PROSITE" id="PS51192">
    <property type="entry name" value="HELICASE_ATP_BIND_1"/>
    <property type="match status" value="1"/>
</dbReference>
<dbReference type="SUPFAM" id="SSF52540">
    <property type="entry name" value="P-loop containing nucleoside triphosphate hydrolases"/>
    <property type="match status" value="2"/>
</dbReference>
<evidence type="ECO:0000256" key="7">
    <source>
        <dbReference type="SAM" id="MobiDB-lite"/>
    </source>
</evidence>
<comment type="caution">
    <text evidence="10">The sequence shown here is derived from an EMBL/GenBank/DDBJ whole genome shotgun (WGS) entry which is preliminary data.</text>
</comment>
<reference evidence="11" key="1">
    <citation type="journal article" date="2017" name="Nat. Microbiol.">
        <title>Global analysis of biosynthetic gene clusters reveals vast potential of secondary metabolite production in Penicillium species.</title>
        <authorList>
            <person name="Nielsen J.C."/>
            <person name="Grijseels S."/>
            <person name="Prigent S."/>
            <person name="Ji B."/>
            <person name="Dainat J."/>
            <person name="Nielsen K.F."/>
            <person name="Frisvad J.C."/>
            <person name="Workman M."/>
            <person name="Nielsen J."/>
        </authorList>
    </citation>
    <scope>NUCLEOTIDE SEQUENCE [LARGE SCALE GENOMIC DNA]</scope>
    <source>
        <strain evidence="11">IBT 29486</strain>
    </source>
</reference>
<dbReference type="Pfam" id="PF00176">
    <property type="entry name" value="SNF2-rel_dom"/>
    <property type="match status" value="1"/>
</dbReference>
<evidence type="ECO:0008006" key="12">
    <source>
        <dbReference type="Google" id="ProtNLM"/>
    </source>
</evidence>
<feature type="compositionally biased region" description="Basic residues" evidence="7">
    <location>
        <begin position="192"/>
        <end position="202"/>
    </location>
</feature>
<feature type="compositionally biased region" description="Polar residues" evidence="7">
    <location>
        <begin position="1"/>
        <end position="10"/>
    </location>
</feature>
<accession>A0A1V6RGH1</accession>
<evidence type="ECO:0000256" key="2">
    <source>
        <dbReference type="ARBA" id="ARBA00022741"/>
    </source>
</evidence>
<dbReference type="GO" id="GO:0005524">
    <property type="term" value="F:ATP binding"/>
    <property type="evidence" value="ECO:0007669"/>
    <property type="project" value="UniProtKB-KW"/>
</dbReference>
<keyword evidence="6" id="KW-0862">Zinc</keyword>
<gene>
    <name evidence="10" type="ORF">PENVUL_c049G02653</name>
</gene>
<dbReference type="GO" id="GO:0016787">
    <property type="term" value="F:hydrolase activity"/>
    <property type="evidence" value="ECO:0007669"/>
    <property type="project" value="UniProtKB-KW"/>
</dbReference>
<dbReference type="PROSITE" id="PS50089">
    <property type="entry name" value="ZF_RING_2"/>
    <property type="match status" value="1"/>
</dbReference>
<dbReference type="InterPro" id="IPR038718">
    <property type="entry name" value="SNF2-like_sf"/>
</dbReference>
<proteinExistence type="inferred from homology"/>
<sequence length="897" mass="100583">MDGPTENITNPVDEAPKDIPTPIHNLKTEPENLVSNVEKEASLEVCISVCKPNQELHMACLDSKNDHRHDDLELEYVPKVPEETMVDESNSKESLDGGILACSPSQELRIADSDSKIVQGQDYFDPEDLPKSPDEKLVDKKNSKESLDDGQPSDDEFKASDDQTSSDSETSDPSSDNDSDFEPMEYSPKPARAARSKKRAKGNKATTTSTLEEKVKSLMTSNILSVAKENASNFEQAIPVSQKKDKAKALAEEVAKLPIDDQPQARKDATALIEDSKKFNPSASIVNMDWKVRGLTTLLKHHQLKAAAWMRVRESSKEEPNGGLLCDEMGLGKTLTVLTTIAHEKFSGRSKAPTLIIAPRSLITQWIDQISVHCVEKISKGVLQYYAGSRIGANDIAKAMQKNLIVITTYDEVCSSHPKLKPPVDLKSTEELEAWREMEYDRRAGPFHKVEWRRIILDEAHSIKNKDCATSIAVRALKGKFKWVMSGTPLHNGVEELYPYLHFIYTSERMEYETFMRKFSNGLDHILETVLHRSTYSTWILGKPIVTLPGIHNRVMEVELCSAEQLLYREIQELGIAMINGLADTKHKQCKCILAVITMLRMFVSHPLLTQKFLETVLNRRVVEELKAMAQEGVAKTPSTVIINSILELGDRIALRPKPPGDFDDLLGIYNKLIVDIRQEEGSFAEFLRRKCPRCEELVSGKKAFVVTSCEHVYCKGCFDELPDQDGKTEAVTRICSKCTKPIEEAGYSEKEIEKFGKDNDIKVMISSLKTGGVGLNLTMANKCILVDPWWNEAVQDQAYCRLYRIGQPRSVEYVQIVAKASIDRWMISLQEEKSQNIRQVLSTDSLKEILGLSGDIREEPNGGFSIISSKGNKYVHSWAQFVESGIIEEVDPSEEA</sequence>
<dbReference type="STRING" id="29845.A0A1V6RGH1"/>
<evidence type="ECO:0000259" key="9">
    <source>
        <dbReference type="PROSITE" id="PS51192"/>
    </source>
</evidence>
<feature type="domain" description="RING-type" evidence="8">
    <location>
        <begin position="692"/>
        <end position="740"/>
    </location>
</feature>
<dbReference type="GO" id="GO:0005634">
    <property type="term" value="C:nucleus"/>
    <property type="evidence" value="ECO:0007669"/>
    <property type="project" value="TreeGrafter"/>
</dbReference>
<dbReference type="InterPro" id="IPR001841">
    <property type="entry name" value="Znf_RING"/>
</dbReference>
<name>A0A1V6RGH1_9EURO</name>
<keyword evidence="3" id="KW-0378">Hydrolase</keyword>
<comment type="similarity">
    <text evidence="1">Belongs to the SNF2/RAD54 helicase family.</text>
</comment>
<dbReference type="CDD" id="cd18793">
    <property type="entry name" value="SF2_C_SNF"/>
    <property type="match status" value="1"/>
</dbReference>
<dbReference type="EMBL" id="MDYP01000049">
    <property type="protein sequence ID" value="OQE00594.1"/>
    <property type="molecule type" value="Genomic_DNA"/>
</dbReference>
<dbReference type="InterPro" id="IPR014001">
    <property type="entry name" value="Helicase_ATP-bd"/>
</dbReference>
<dbReference type="InterPro" id="IPR000330">
    <property type="entry name" value="SNF2_N"/>
</dbReference>
<dbReference type="GO" id="GO:0008094">
    <property type="term" value="F:ATP-dependent activity, acting on DNA"/>
    <property type="evidence" value="ECO:0007669"/>
    <property type="project" value="TreeGrafter"/>
</dbReference>
<evidence type="ECO:0000259" key="8">
    <source>
        <dbReference type="PROSITE" id="PS50089"/>
    </source>
</evidence>
<dbReference type="PANTHER" id="PTHR45626:SF17">
    <property type="entry name" value="HELICASE-LIKE TRANSCRIPTION FACTOR"/>
    <property type="match status" value="1"/>
</dbReference>
<dbReference type="GO" id="GO:0004386">
    <property type="term" value="F:helicase activity"/>
    <property type="evidence" value="ECO:0007669"/>
    <property type="project" value="UniProtKB-KW"/>
</dbReference>
<dbReference type="PANTHER" id="PTHR45626">
    <property type="entry name" value="TRANSCRIPTION TERMINATION FACTOR 2-RELATED"/>
    <property type="match status" value="1"/>
</dbReference>
<dbReference type="SMART" id="SM00487">
    <property type="entry name" value="DEXDc"/>
    <property type="match status" value="1"/>
</dbReference>
<dbReference type="Gene3D" id="3.40.50.10810">
    <property type="entry name" value="Tandem AAA-ATPase domain"/>
    <property type="match status" value="1"/>
</dbReference>
<feature type="region of interest" description="Disordered" evidence="7">
    <location>
        <begin position="79"/>
        <end position="210"/>
    </location>
</feature>
<dbReference type="Gene3D" id="3.30.40.10">
    <property type="entry name" value="Zinc/RING finger domain, C3HC4 (zinc finger)"/>
    <property type="match status" value="1"/>
</dbReference>
<dbReference type="AlphaFoldDB" id="A0A1V6RGH1"/>
<evidence type="ECO:0000256" key="5">
    <source>
        <dbReference type="ARBA" id="ARBA00022840"/>
    </source>
</evidence>
<dbReference type="Pfam" id="PF00271">
    <property type="entry name" value="Helicase_C"/>
    <property type="match status" value="1"/>
</dbReference>
<protein>
    <recommendedName>
        <fullName evidence="12">RING-type domain-containing protein</fullName>
    </recommendedName>
</protein>
<feature type="domain" description="Helicase ATP-binding" evidence="9">
    <location>
        <begin position="314"/>
        <end position="507"/>
    </location>
</feature>
<keyword evidence="4" id="KW-0347">Helicase</keyword>
<dbReference type="InterPro" id="IPR001650">
    <property type="entry name" value="Helicase_C-like"/>
</dbReference>
<dbReference type="Gene3D" id="3.40.50.300">
    <property type="entry name" value="P-loop containing nucleotide triphosphate hydrolases"/>
    <property type="match status" value="1"/>
</dbReference>
<dbReference type="CDD" id="cd18008">
    <property type="entry name" value="DEXDc_SHPRH-like"/>
    <property type="match status" value="1"/>
</dbReference>
<evidence type="ECO:0000256" key="6">
    <source>
        <dbReference type="PROSITE-ProRule" id="PRU00175"/>
    </source>
</evidence>
<dbReference type="InterPro" id="IPR050628">
    <property type="entry name" value="SNF2_RAD54_helicase_TF"/>
</dbReference>
<keyword evidence="6" id="KW-0479">Metal-binding</keyword>
<keyword evidence="5" id="KW-0067">ATP-binding</keyword>
<dbReference type="Proteomes" id="UP000191518">
    <property type="component" value="Unassembled WGS sequence"/>
</dbReference>
<organism evidence="10 11">
    <name type="scientific">Penicillium vulpinum</name>
    <dbReference type="NCBI Taxonomy" id="29845"/>
    <lineage>
        <taxon>Eukaryota</taxon>
        <taxon>Fungi</taxon>
        <taxon>Dikarya</taxon>
        <taxon>Ascomycota</taxon>
        <taxon>Pezizomycotina</taxon>
        <taxon>Eurotiomycetes</taxon>
        <taxon>Eurotiomycetidae</taxon>
        <taxon>Eurotiales</taxon>
        <taxon>Aspergillaceae</taxon>
        <taxon>Penicillium</taxon>
    </lineage>
</organism>
<evidence type="ECO:0000313" key="10">
    <source>
        <dbReference type="EMBL" id="OQE00594.1"/>
    </source>
</evidence>
<feature type="region of interest" description="Disordered" evidence="7">
    <location>
        <begin position="1"/>
        <end position="26"/>
    </location>
</feature>
<evidence type="ECO:0000256" key="1">
    <source>
        <dbReference type="ARBA" id="ARBA00007025"/>
    </source>
</evidence>
<feature type="compositionally biased region" description="Low complexity" evidence="7">
    <location>
        <begin position="162"/>
        <end position="174"/>
    </location>
</feature>
<dbReference type="InterPro" id="IPR013083">
    <property type="entry name" value="Znf_RING/FYVE/PHD"/>
</dbReference>
<dbReference type="InterPro" id="IPR027417">
    <property type="entry name" value="P-loop_NTPase"/>
</dbReference>
<evidence type="ECO:0000313" key="11">
    <source>
        <dbReference type="Proteomes" id="UP000191518"/>
    </source>
</evidence>
<keyword evidence="6" id="KW-0863">Zinc-finger</keyword>
<dbReference type="GO" id="GO:0008270">
    <property type="term" value="F:zinc ion binding"/>
    <property type="evidence" value="ECO:0007669"/>
    <property type="project" value="UniProtKB-KW"/>
</dbReference>
<keyword evidence="11" id="KW-1185">Reference proteome</keyword>
<dbReference type="InterPro" id="IPR049730">
    <property type="entry name" value="SNF2/RAD54-like_C"/>
</dbReference>
<feature type="compositionally biased region" description="Basic and acidic residues" evidence="7">
    <location>
        <begin position="128"/>
        <end position="147"/>
    </location>
</feature>
<evidence type="ECO:0000256" key="3">
    <source>
        <dbReference type="ARBA" id="ARBA00022801"/>
    </source>
</evidence>
<dbReference type="GO" id="GO:0006281">
    <property type="term" value="P:DNA repair"/>
    <property type="evidence" value="ECO:0007669"/>
    <property type="project" value="TreeGrafter"/>
</dbReference>
<evidence type="ECO:0000256" key="4">
    <source>
        <dbReference type="ARBA" id="ARBA00022806"/>
    </source>
</evidence>